<feature type="region of interest" description="Disordered" evidence="1">
    <location>
        <begin position="214"/>
        <end position="236"/>
    </location>
</feature>
<accession>A0A931G6S7</accession>
<name>A0A931G6S7_9ACTN</name>
<dbReference type="AlphaFoldDB" id="A0A931G6S7"/>
<dbReference type="EMBL" id="JADQTO010000028">
    <property type="protein sequence ID" value="MBG0567524.1"/>
    <property type="molecule type" value="Genomic_DNA"/>
</dbReference>
<keyword evidence="3" id="KW-1185">Reference proteome</keyword>
<feature type="compositionally biased region" description="Polar residues" evidence="1">
    <location>
        <begin position="214"/>
        <end position="226"/>
    </location>
</feature>
<feature type="compositionally biased region" description="Low complexity" evidence="1">
    <location>
        <begin position="320"/>
        <end position="338"/>
    </location>
</feature>
<dbReference type="Proteomes" id="UP000598146">
    <property type="component" value="Unassembled WGS sequence"/>
</dbReference>
<dbReference type="RefSeq" id="WP_196419302.1">
    <property type="nucleotide sequence ID" value="NZ_JADQTO010000028.1"/>
</dbReference>
<feature type="compositionally biased region" description="Polar residues" evidence="1">
    <location>
        <begin position="306"/>
        <end position="318"/>
    </location>
</feature>
<sequence length="338" mass="37328">MTGYPVAFVDETSLKLRGQPGIYMFASVIVDSDDLTDVIDASRQAAAGRAGFHATDLYHRGHLTPIEDMLDAIQAHAGWTVLVAHASHSTQENTRQTALARLLEQLNEQKVRDVVMDTRASERERVQAQLQGRKVTTADLPDMTTYRRLVRTQQISSRMRLMHLDDRQQPGLWMADAAAWSFQRALANDEPQWWSRITDIATIIDAHTGHELTLNNNRAAPPQLTSGDRGPEHLSQSAQASLLTSQFYTLTGGTTTRSQGPGTLFTTLLHQIETATHHGAQQQILHELRELNRGVAELATAIHQSAESQQLSVPSPASQALPEPETVEPETAAELTIE</sequence>
<feature type="region of interest" description="Disordered" evidence="1">
    <location>
        <begin position="306"/>
        <end position="338"/>
    </location>
</feature>
<evidence type="ECO:0000313" key="2">
    <source>
        <dbReference type="EMBL" id="MBG0567524.1"/>
    </source>
</evidence>
<reference evidence="2" key="1">
    <citation type="submission" date="2020-11" db="EMBL/GenBank/DDBJ databases">
        <title>Isolation and identification of active actinomycetes.</title>
        <authorList>
            <person name="Sun X."/>
        </authorList>
    </citation>
    <scope>NUCLEOTIDE SEQUENCE</scope>
    <source>
        <strain evidence="2">NEAU-A11</strain>
    </source>
</reference>
<evidence type="ECO:0008006" key="4">
    <source>
        <dbReference type="Google" id="ProtNLM"/>
    </source>
</evidence>
<protein>
    <recommendedName>
        <fullName evidence="4">DUF3800 domain-containing protein</fullName>
    </recommendedName>
</protein>
<proteinExistence type="predicted"/>
<organism evidence="2 3">
    <name type="scientific">Actinoplanes aureus</name>
    <dbReference type="NCBI Taxonomy" id="2792083"/>
    <lineage>
        <taxon>Bacteria</taxon>
        <taxon>Bacillati</taxon>
        <taxon>Actinomycetota</taxon>
        <taxon>Actinomycetes</taxon>
        <taxon>Micromonosporales</taxon>
        <taxon>Micromonosporaceae</taxon>
        <taxon>Actinoplanes</taxon>
    </lineage>
</organism>
<comment type="caution">
    <text evidence="2">The sequence shown here is derived from an EMBL/GenBank/DDBJ whole genome shotgun (WGS) entry which is preliminary data.</text>
</comment>
<evidence type="ECO:0000313" key="3">
    <source>
        <dbReference type="Proteomes" id="UP000598146"/>
    </source>
</evidence>
<gene>
    <name evidence="2" type="ORF">I4J89_39360</name>
</gene>
<evidence type="ECO:0000256" key="1">
    <source>
        <dbReference type="SAM" id="MobiDB-lite"/>
    </source>
</evidence>